<evidence type="ECO:0000256" key="3">
    <source>
        <dbReference type="SAM" id="Coils"/>
    </source>
</evidence>
<dbReference type="EMBL" id="CAKKLH010000179">
    <property type="protein sequence ID" value="CAH0105371.1"/>
    <property type="molecule type" value="Genomic_DNA"/>
</dbReference>
<evidence type="ECO:0000256" key="4">
    <source>
        <dbReference type="SAM" id="MobiDB-lite"/>
    </source>
</evidence>
<dbReference type="PANTHER" id="PTHR18935:SF8">
    <property type="entry name" value="GOLGIN SUBFAMILY A MEMBER 4-LIKE ISOFORM X1"/>
    <property type="match status" value="1"/>
</dbReference>
<dbReference type="InterPro" id="IPR024836">
    <property type="entry name" value="JAKMIP"/>
</dbReference>
<feature type="region of interest" description="Disordered" evidence="4">
    <location>
        <begin position="332"/>
        <end position="362"/>
    </location>
</feature>
<feature type="coiled-coil region" evidence="3">
    <location>
        <begin position="854"/>
        <end position="917"/>
    </location>
</feature>
<dbReference type="GO" id="GO:0008017">
    <property type="term" value="F:microtubule binding"/>
    <property type="evidence" value="ECO:0007669"/>
    <property type="project" value="InterPro"/>
</dbReference>
<dbReference type="GO" id="GO:0019900">
    <property type="term" value="F:kinase binding"/>
    <property type="evidence" value="ECO:0007669"/>
    <property type="project" value="InterPro"/>
</dbReference>
<feature type="coiled-coil region" evidence="3">
    <location>
        <begin position="1034"/>
        <end position="1166"/>
    </location>
</feature>
<feature type="compositionally biased region" description="Polar residues" evidence="4">
    <location>
        <begin position="343"/>
        <end position="356"/>
    </location>
</feature>
<feature type="region of interest" description="Disordered" evidence="4">
    <location>
        <begin position="394"/>
        <end position="424"/>
    </location>
</feature>
<keyword evidence="2 3" id="KW-0175">Coiled coil</keyword>
<evidence type="ECO:0000313" key="7">
    <source>
        <dbReference type="Proteomes" id="UP000789390"/>
    </source>
</evidence>
<feature type="coiled-coil region" evidence="3">
    <location>
        <begin position="430"/>
        <end position="501"/>
    </location>
</feature>
<feature type="domain" description="Fibronectin type-III" evidence="5">
    <location>
        <begin position="1483"/>
        <end position="1569"/>
    </location>
</feature>
<dbReference type="Proteomes" id="UP000789390">
    <property type="component" value="Unassembled WGS sequence"/>
</dbReference>
<feature type="compositionally biased region" description="Low complexity" evidence="4">
    <location>
        <begin position="24"/>
        <end position="35"/>
    </location>
</feature>
<comment type="caution">
    <text evidence="6">The sequence shown here is derived from an EMBL/GenBank/DDBJ whole genome shotgun (WGS) entry which is preliminary data.</text>
</comment>
<sequence length="1636" mass="186062">MMMASEPANGNSLPSVILGSSTAMGTSSAASSMSSLTHHQSVEGAKERKERQMRRLAAEMDDQRSKFERDKAEALNHQKEAMNRAFRVQTGQIAQREEEELQRKCQTLLQQSKEPNGKIHSNGLTNAGAASSQSAAEMLKLIHENSILRIDKKKQEEQLQLMRESEQHRFENMRSLLDDKARELITFQKQLRQQIARLREESRTKDRVISHLESELRMQTGRAQQFRDILEQSLLTSSRNSISGQQHNHNERDELIARERKLQVLVDDLRETMRHQQDTFAHEKKELLRRLSETERQQGSLRQKNKQVLTRNVQLSVKSQELVETVKNLQQVQQPAAGGMSTAPDTTNLKRSLTRPNNDKQRRMEYVQQIQKLRKEQRYYSMWELPPLLEVDTDGLGSDGNADSDGSLSPAATSGVTSCSSDSAWSEDTRRELEVLFSQLSREHSDLQRNYQLLHEKLRQLTCFSDADAANVNYATLQADYNAARARIRDLEEILQLKNNREREATDGVNAGRPTVVPSLLEIQAKFVREKHIQQTQMAILVKRLEEAKDRHQSVQAELNEARDQNELLEFRILELEEIQERVRLHHLNDFECVIAPSQCSTDQRDRKDVCTDTDSAITDSDDVSVGDSGITSLASLMVECPSPVLPRSPCSSGSSLDSDYLGEKISSVKAELQLMVSSLNDPSQKTVLAQLQALLGVCQSRLAHKSPNASETCTSNWDWQLQESGIFEEDQHHSADGSTQTDFIDEQNGDVSIRVTVPLPLCGRFTEDKEVQISPAEMDHKAVQTIVDAQDFATQTDCVIYNHVAEEKKAYQDQGVQSFEERPMFAEENCQTEGQVMTLEEFRDVESYYVQQIEILQKEKASHRKKFQASRDETSKSVQQLELLGRQFQERERQFEEILQKNCRAFERELEMARELNNNELSTLKECLQLVWHEVKDYANVTDMPKTSIMEFTQALISSLHGICSELGQLRVRVVDLGEMEQAFQTTLRQADGLVHHMEEKHLQRIRELEQIEHELRSQLNHPIGSHREYEMDGSLEIKIQELEQEKDALSLQVGKCQELENYCQRLHGRLEEYELRERNFHQAVQDTERRYSTREQRYREEIQLMKIELDKCRENDATWRQRLEQRDSQLSLMRNELEAEQKTIASLELEVKELQSKLDKDDTSFRNEVTKLRSQLTTSLAQLNELESLNCQLREKIVEYQNTIYSLQRSLDEKSCQNGNLVAENSRLSQAQMEMMSMSMVTMAKPLTEELLEIESDEGCMSPEPVAATGATAATLDDFQEISLPTTPTVVDGCNNVFEEHFKVLESLESYLETQNLAGATAEDNDESGISTSPSIHENENFALLEAQLSQLRTEKHFLLNSVVNSQKKDEVIQILVDQLKYNAPRQYLIETAAHIRKIATNGVYDANQHRTHDKDIDRVCSMLEAPIDLTDVTTEGCGLISQQPLASPNCNYDVVIPQNKVVRRQTTVTVLPEEDPLLSPPSDLKITRKVGNDGLVIAWLPSPDSECVGYLICVNGQEAHRGRNAQRTKAVLSGLDLHSEMDICIYSLSVDGLVSSPTTTVYLPEERLAVAAHQAGSDAESAEPTQAVEVSSPREVVVQTFYTNSSVTVRSSRRVIAPVAHVSRLPHRPTCVP</sequence>
<evidence type="ECO:0000259" key="5">
    <source>
        <dbReference type="PROSITE" id="PS50853"/>
    </source>
</evidence>
<reference evidence="6" key="1">
    <citation type="submission" date="2021-11" db="EMBL/GenBank/DDBJ databases">
        <authorList>
            <person name="Schell T."/>
        </authorList>
    </citation>
    <scope>NUCLEOTIDE SEQUENCE</scope>
    <source>
        <strain evidence="6">M5</strain>
    </source>
</reference>
<accession>A0A8J2RIK2</accession>
<evidence type="ECO:0000256" key="2">
    <source>
        <dbReference type="ARBA" id="ARBA00023054"/>
    </source>
</evidence>
<feature type="compositionally biased region" description="Basic and acidic residues" evidence="4">
    <location>
        <begin position="40"/>
        <end position="50"/>
    </location>
</feature>
<protein>
    <recommendedName>
        <fullName evidence="5">Fibronectin type-III domain-containing protein</fullName>
    </recommendedName>
</protein>
<dbReference type="InterPro" id="IPR003961">
    <property type="entry name" value="FN3_dom"/>
</dbReference>
<feature type="coiled-coil region" evidence="3">
    <location>
        <begin position="538"/>
        <end position="579"/>
    </location>
</feature>
<dbReference type="PANTHER" id="PTHR18935">
    <property type="entry name" value="GOLGIN SUBFAMILY A MEMBER 4-LIKE ISOFORM X1"/>
    <property type="match status" value="1"/>
</dbReference>
<dbReference type="OrthoDB" id="6358005at2759"/>
<dbReference type="Pfam" id="PF16034">
    <property type="entry name" value="JAKMIP_CC3"/>
    <property type="match status" value="2"/>
</dbReference>
<evidence type="ECO:0000313" key="6">
    <source>
        <dbReference type="EMBL" id="CAH0105371.1"/>
    </source>
</evidence>
<dbReference type="InterPro" id="IPR031994">
    <property type="entry name" value="JAKMIP_C"/>
</dbReference>
<gene>
    <name evidence="6" type="ORF">DGAL_LOCUS8391</name>
</gene>
<keyword evidence="7" id="KW-1185">Reference proteome</keyword>
<comment type="similarity">
    <text evidence="1">Belongs to the JAKMIP family.</text>
</comment>
<feature type="compositionally biased region" description="Polar residues" evidence="4">
    <location>
        <begin position="404"/>
        <end position="424"/>
    </location>
</feature>
<name>A0A8J2RIK2_9CRUS</name>
<proteinExistence type="inferred from homology"/>
<feature type="region of interest" description="Disordered" evidence="4">
    <location>
        <begin position="24"/>
        <end position="50"/>
    </location>
</feature>
<evidence type="ECO:0000256" key="1">
    <source>
        <dbReference type="ARBA" id="ARBA00005239"/>
    </source>
</evidence>
<dbReference type="PROSITE" id="PS50853">
    <property type="entry name" value="FN3"/>
    <property type="match status" value="1"/>
</dbReference>
<organism evidence="6 7">
    <name type="scientific">Daphnia galeata</name>
    <dbReference type="NCBI Taxonomy" id="27404"/>
    <lineage>
        <taxon>Eukaryota</taxon>
        <taxon>Metazoa</taxon>
        <taxon>Ecdysozoa</taxon>
        <taxon>Arthropoda</taxon>
        <taxon>Crustacea</taxon>
        <taxon>Branchiopoda</taxon>
        <taxon>Diplostraca</taxon>
        <taxon>Cladocera</taxon>
        <taxon>Anomopoda</taxon>
        <taxon>Daphniidae</taxon>
        <taxon>Daphnia</taxon>
    </lineage>
</organism>